<name>A0A3D8RS88_9EURO</name>
<proteinExistence type="predicted"/>
<feature type="compositionally biased region" description="Polar residues" evidence="1">
    <location>
        <begin position="303"/>
        <end position="324"/>
    </location>
</feature>
<feature type="compositionally biased region" description="Basic and acidic residues" evidence="1">
    <location>
        <begin position="329"/>
        <end position="341"/>
    </location>
</feature>
<keyword evidence="4" id="KW-1185">Reference proteome</keyword>
<evidence type="ECO:0008006" key="5">
    <source>
        <dbReference type="Google" id="ProtNLM"/>
    </source>
</evidence>
<gene>
    <name evidence="3" type="ORF">DSM5745_06726</name>
</gene>
<evidence type="ECO:0000256" key="1">
    <source>
        <dbReference type="SAM" id="MobiDB-lite"/>
    </source>
</evidence>
<evidence type="ECO:0000313" key="3">
    <source>
        <dbReference type="EMBL" id="RDW76734.1"/>
    </source>
</evidence>
<feature type="signal peptide" evidence="2">
    <location>
        <begin position="1"/>
        <end position="22"/>
    </location>
</feature>
<dbReference type="STRING" id="1810919.A0A3D8RS88"/>
<feature type="compositionally biased region" description="Pro residues" evidence="1">
    <location>
        <begin position="214"/>
        <end position="228"/>
    </location>
</feature>
<feature type="compositionally biased region" description="Polar residues" evidence="1">
    <location>
        <begin position="356"/>
        <end position="368"/>
    </location>
</feature>
<evidence type="ECO:0000313" key="4">
    <source>
        <dbReference type="Proteomes" id="UP000256690"/>
    </source>
</evidence>
<dbReference type="OrthoDB" id="3357271at2759"/>
<reference evidence="3 4" key="1">
    <citation type="journal article" date="2018" name="IMA Fungus">
        <title>IMA Genome-F 9: Draft genome sequence of Annulohypoxylon stygium, Aspergillus mulundensis, Berkeleyomyces basicola (syn. Thielaviopsis basicola), Ceratocystis smalleyi, two Cercospora beticola strains, Coleophoma cylindrospora, Fusarium fracticaudum, Phialophora cf. hyalina, and Morchella septimelata.</title>
        <authorList>
            <person name="Wingfield B.D."/>
            <person name="Bills G.F."/>
            <person name="Dong Y."/>
            <person name="Huang W."/>
            <person name="Nel W.J."/>
            <person name="Swalarsk-Parry B.S."/>
            <person name="Vaghefi N."/>
            <person name="Wilken P.M."/>
            <person name="An Z."/>
            <person name="de Beer Z.W."/>
            <person name="De Vos L."/>
            <person name="Chen L."/>
            <person name="Duong T.A."/>
            <person name="Gao Y."/>
            <person name="Hammerbacher A."/>
            <person name="Kikkert J.R."/>
            <person name="Li Y."/>
            <person name="Li H."/>
            <person name="Li K."/>
            <person name="Li Q."/>
            <person name="Liu X."/>
            <person name="Ma X."/>
            <person name="Naidoo K."/>
            <person name="Pethybridge S.J."/>
            <person name="Sun J."/>
            <person name="Steenkamp E.T."/>
            <person name="van der Nest M.A."/>
            <person name="van Wyk S."/>
            <person name="Wingfield M.J."/>
            <person name="Xiong C."/>
            <person name="Yue Q."/>
            <person name="Zhang X."/>
        </authorList>
    </citation>
    <scope>NUCLEOTIDE SEQUENCE [LARGE SCALE GENOMIC DNA]</scope>
    <source>
        <strain evidence="3 4">DSM 5745</strain>
    </source>
</reference>
<organism evidence="3 4">
    <name type="scientific">Aspergillus mulundensis</name>
    <dbReference type="NCBI Taxonomy" id="1810919"/>
    <lineage>
        <taxon>Eukaryota</taxon>
        <taxon>Fungi</taxon>
        <taxon>Dikarya</taxon>
        <taxon>Ascomycota</taxon>
        <taxon>Pezizomycotina</taxon>
        <taxon>Eurotiomycetes</taxon>
        <taxon>Eurotiomycetidae</taxon>
        <taxon>Eurotiales</taxon>
        <taxon>Aspergillaceae</taxon>
        <taxon>Aspergillus</taxon>
        <taxon>Aspergillus subgen. Nidulantes</taxon>
    </lineage>
</organism>
<dbReference type="EMBL" id="PVWQ01000007">
    <property type="protein sequence ID" value="RDW76734.1"/>
    <property type="molecule type" value="Genomic_DNA"/>
</dbReference>
<protein>
    <recommendedName>
        <fullName evidence="5">Altered inheritance of mitochondria protein 3</fullName>
    </recommendedName>
</protein>
<dbReference type="GeneID" id="38117096"/>
<feature type="compositionally biased region" description="Polar residues" evidence="1">
    <location>
        <begin position="125"/>
        <end position="135"/>
    </location>
</feature>
<feature type="compositionally biased region" description="Basic and acidic residues" evidence="1">
    <location>
        <begin position="144"/>
        <end position="153"/>
    </location>
</feature>
<feature type="compositionally biased region" description="Basic and acidic residues" evidence="1">
    <location>
        <begin position="42"/>
        <end position="57"/>
    </location>
</feature>
<dbReference type="Proteomes" id="UP000256690">
    <property type="component" value="Unassembled WGS sequence"/>
</dbReference>
<feature type="compositionally biased region" description="Polar residues" evidence="1">
    <location>
        <begin position="261"/>
        <end position="296"/>
    </location>
</feature>
<feature type="compositionally biased region" description="Low complexity" evidence="1">
    <location>
        <begin position="381"/>
        <end position="398"/>
    </location>
</feature>
<feature type="region of interest" description="Disordered" evidence="1">
    <location>
        <begin position="42"/>
        <end position="433"/>
    </location>
</feature>
<dbReference type="AlphaFoldDB" id="A0A3D8RS88"/>
<comment type="caution">
    <text evidence="3">The sequence shown here is derived from an EMBL/GenBank/DDBJ whole genome shotgun (WGS) entry which is preliminary data.</text>
</comment>
<sequence length="433" mass="46145">MTFVSFNVPATALSLLLALISAEPPPTFAMSGFKGIMKDGWHPKGREGKKEGWRNDFKGVNQVAGWMGKGKDPKDEERENHVSRPLSSLKDPSSFGPPPKHIKYHGAAALPNETTPDRSGWGAPLSQTQINNSYAQKQQEEEEQRGKEDEAAKRPPVPYRANRTGIDPSTLPPPPVRRVGSVAESAPTSASLRPRPSVPPRVPPRTNSSSPASHTPPPPAYTPSPPAAEQPQAADGYLNQAATSRLQQAGVSVPELGIGNRPSNPTSPSSGYNQAPMNELQSRFSQMRTNSGSSPSPALPPVQQISQQTQSPANSTSNVSNAKSAFNDFRSRHSDQIESGKAKLNGLNQKYGITERINNTLNSKSDNAGQAPPVPPHPNLSRSTTSSSSETASLAQRKAPPPPPPQKKAQLRSTPVNAGSPAPPPLPLGTKPR</sequence>
<accession>A0A3D8RS88</accession>
<evidence type="ECO:0000256" key="2">
    <source>
        <dbReference type="SAM" id="SignalP"/>
    </source>
</evidence>
<dbReference type="RefSeq" id="XP_026603046.1">
    <property type="nucleotide sequence ID" value="XM_026748742.1"/>
</dbReference>
<feature type="compositionally biased region" description="Low complexity" evidence="1">
    <location>
        <begin position="204"/>
        <end position="213"/>
    </location>
</feature>
<feature type="compositionally biased region" description="Basic and acidic residues" evidence="1">
    <location>
        <begin position="69"/>
        <end position="82"/>
    </location>
</feature>
<keyword evidence="2" id="KW-0732">Signal</keyword>
<feature type="chain" id="PRO_5017719183" description="Altered inheritance of mitochondria protein 3" evidence="2">
    <location>
        <begin position="23"/>
        <end position="433"/>
    </location>
</feature>
<feature type="compositionally biased region" description="Polar residues" evidence="1">
    <location>
        <begin position="240"/>
        <end position="250"/>
    </location>
</feature>